<evidence type="ECO:0000313" key="1">
    <source>
        <dbReference type="EMBL" id="OHA62758.1"/>
    </source>
</evidence>
<dbReference type="Proteomes" id="UP000179245">
    <property type="component" value="Unassembled WGS sequence"/>
</dbReference>
<sequence>MRPFNGIKPQDIVIMLKLVVLGDKPWRHVDLAAALELSQPEISFALDRCKTARFIDSAKKRVMKTALLEFLVHGLTYVFPARPGPICRGIVTAHSAPPLSKSIVASKEDVYVWPWDDGKVRGQAIEPLYPKAPLAAVNDRKLYELLALIDALRVGRAREKVIAAKELESRFLAVMDK</sequence>
<dbReference type="EMBL" id="MHTO01000004">
    <property type="protein sequence ID" value="OHA62758.1"/>
    <property type="molecule type" value="Genomic_DNA"/>
</dbReference>
<accession>A0A1G2QQM3</accession>
<dbReference type="AlphaFoldDB" id="A0A1G2QQM3"/>
<organism evidence="1 2">
    <name type="scientific">Candidatus Wildermuthbacteria bacterium GWA2_46_15</name>
    <dbReference type="NCBI Taxonomy" id="1802443"/>
    <lineage>
        <taxon>Bacteria</taxon>
        <taxon>Candidatus Wildermuthiibacteriota</taxon>
    </lineage>
</organism>
<comment type="caution">
    <text evidence="1">The sequence shown here is derived from an EMBL/GenBank/DDBJ whole genome shotgun (WGS) entry which is preliminary data.</text>
</comment>
<name>A0A1G2QQM3_9BACT</name>
<evidence type="ECO:0000313" key="2">
    <source>
        <dbReference type="Proteomes" id="UP000179245"/>
    </source>
</evidence>
<dbReference type="STRING" id="1802443.A2117_01435"/>
<proteinExistence type="predicted"/>
<reference evidence="1 2" key="1">
    <citation type="journal article" date="2016" name="Nat. Commun.">
        <title>Thousands of microbial genomes shed light on interconnected biogeochemical processes in an aquifer system.</title>
        <authorList>
            <person name="Anantharaman K."/>
            <person name="Brown C.T."/>
            <person name="Hug L.A."/>
            <person name="Sharon I."/>
            <person name="Castelle C.J."/>
            <person name="Probst A.J."/>
            <person name="Thomas B.C."/>
            <person name="Singh A."/>
            <person name="Wilkins M.J."/>
            <person name="Karaoz U."/>
            <person name="Brodie E.L."/>
            <person name="Williams K.H."/>
            <person name="Hubbard S.S."/>
            <person name="Banfield J.F."/>
        </authorList>
    </citation>
    <scope>NUCLEOTIDE SEQUENCE [LARGE SCALE GENOMIC DNA]</scope>
</reference>
<gene>
    <name evidence="1" type="ORF">A2117_01435</name>
</gene>
<protein>
    <submittedName>
        <fullName evidence="1">Uncharacterized protein</fullName>
    </submittedName>
</protein>